<dbReference type="EMBL" id="OIVN01003524">
    <property type="protein sequence ID" value="SPD11849.1"/>
    <property type="molecule type" value="Genomic_DNA"/>
</dbReference>
<evidence type="ECO:0000256" key="17">
    <source>
        <dbReference type="PROSITE-ProRule" id="PRU10141"/>
    </source>
</evidence>
<dbReference type="InterPro" id="IPR001611">
    <property type="entry name" value="Leu-rich_rpt"/>
</dbReference>
<keyword evidence="8" id="KW-0677">Repeat</keyword>
<comment type="catalytic activity">
    <reaction evidence="15">
        <text>L-threonyl-[protein] + ATP = O-phospho-L-threonyl-[protein] + ADP + H(+)</text>
        <dbReference type="Rhea" id="RHEA:46608"/>
        <dbReference type="Rhea" id="RHEA-COMP:11060"/>
        <dbReference type="Rhea" id="RHEA-COMP:11605"/>
        <dbReference type="ChEBI" id="CHEBI:15378"/>
        <dbReference type="ChEBI" id="CHEBI:30013"/>
        <dbReference type="ChEBI" id="CHEBI:30616"/>
        <dbReference type="ChEBI" id="CHEBI:61977"/>
        <dbReference type="ChEBI" id="CHEBI:456216"/>
        <dbReference type="EC" id="2.7.11.1"/>
    </reaction>
</comment>
<feature type="binding site" evidence="17">
    <location>
        <position position="487"/>
    </location>
    <ligand>
        <name>ATP</name>
        <dbReference type="ChEBI" id="CHEBI:30616"/>
    </ligand>
</feature>
<evidence type="ECO:0000256" key="12">
    <source>
        <dbReference type="ARBA" id="ARBA00022989"/>
    </source>
</evidence>
<dbReference type="PANTHER" id="PTHR45974">
    <property type="entry name" value="RECEPTOR-LIKE PROTEIN 55"/>
    <property type="match status" value="1"/>
</dbReference>
<evidence type="ECO:0000256" key="1">
    <source>
        <dbReference type="ARBA" id="ARBA00004370"/>
    </source>
</evidence>
<keyword evidence="3" id="KW-0723">Serine/threonine-protein kinase</keyword>
<dbReference type="InterPro" id="IPR011009">
    <property type="entry name" value="Kinase-like_dom_sf"/>
</dbReference>
<proteinExistence type="predicted"/>
<comment type="catalytic activity">
    <reaction evidence="16">
        <text>L-seryl-[protein] + ATP = O-phospho-L-seryl-[protein] + ADP + H(+)</text>
        <dbReference type="Rhea" id="RHEA:17989"/>
        <dbReference type="Rhea" id="RHEA-COMP:9863"/>
        <dbReference type="Rhea" id="RHEA-COMP:11604"/>
        <dbReference type="ChEBI" id="CHEBI:15378"/>
        <dbReference type="ChEBI" id="CHEBI:29999"/>
        <dbReference type="ChEBI" id="CHEBI:30616"/>
        <dbReference type="ChEBI" id="CHEBI:83421"/>
        <dbReference type="ChEBI" id="CHEBI:456216"/>
        <dbReference type="EC" id="2.7.11.1"/>
    </reaction>
</comment>
<evidence type="ECO:0000313" key="19">
    <source>
        <dbReference type="EMBL" id="SPD11849.1"/>
    </source>
</evidence>
<keyword evidence="5" id="KW-0808">Transferase</keyword>
<keyword evidence="6" id="KW-0812">Transmembrane</keyword>
<keyword evidence="4" id="KW-0433">Leucine-rich repeat</keyword>
<feature type="domain" description="Protein kinase" evidence="18">
    <location>
        <begin position="459"/>
        <end position="700"/>
    </location>
</feature>
<dbReference type="GO" id="GO:0004674">
    <property type="term" value="F:protein serine/threonine kinase activity"/>
    <property type="evidence" value="ECO:0007669"/>
    <property type="project" value="UniProtKB-KW"/>
</dbReference>
<keyword evidence="7" id="KW-0732">Signal</keyword>
<evidence type="ECO:0000256" key="2">
    <source>
        <dbReference type="ARBA" id="ARBA00012513"/>
    </source>
</evidence>
<dbReference type="InterPro" id="IPR032675">
    <property type="entry name" value="LRR_dom_sf"/>
</dbReference>
<dbReference type="InterPro" id="IPR008271">
    <property type="entry name" value="Ser/Thr_kinase_AS"/>
</dbReference>
<protein>
    <recommendedName>
        <fullName evidence="2">non-specific serine/threonine protein kinase</fullName>
        <ecNumber evidence="2">2.7.11.1</ecNumber>
    </recommendedName>
</protein>
<dbReference type="AlphaFoldDB" id="A0A2N9HJQ1"/>
<dbReference type="FunFam" id="1.10.510.10:FF:001023">
    <property type="entry name" value="Os07g0541700 protein"/>
    <property type="match status" value="1"/>
</dbReference>
<dbReference type="Gene3D" id="3.30.200.20">
    <property type="entry name" value="Phosphorylase Kinase, domain 1"/>
    <property type="match status" value="1"/>
</dbReference>
<evidence type="ECO:0000256" key="4">
    <source>
        <dbReference type="ARBA" id="ARBA00022614"/>
    </source>
</evidence>
<evidence type="ECO:0000256" key="16">
    <source>
        <dbReference type="ARBA" id="ARBA00048679"/>
    </source>
</evidence>
<sequence>MMQYNIFISLNSNHFSGQVPPSIGNLSNLLWLDLTDNQLDGPIPVSKGSTPGLDMLFNCRHLLFDGNQLTGSIPSTLGVVQTLEVVRFDGNALSGPMPSNFNNLTNLTEMYLSNNKLTGPVPNLTGMNLLSYVDISNNTFDVSDAPSWFSTLKSLTTLYSLPPPHLCLSPSLNVIMENTQLQGEIPVALFSLTQLQTVVLKRNQLNGSLVLGTTHSNKLKLIDLQDNFISELKGKEGYNAMLILKGNPICEETGALERYCTVSQSNFSYSTQMNCMAVPCSSDQISSPNCRCAYPYTGTLNFQALSFSDLGNNSKYIILEESLMQSFHSHQLPVDSVSLTLDNPVKASSEYLEVKLKVFPYGQVNFNRTGISSIGFMLSNQTFKPPKMFGPFQFIGDKYEKYTESHKSSSIGIIIEAAVGGSILLLHNGIRAGVSGHAPEVKGVRWFSLKELQKYSKHFAEANEIGSGGYGKVYQGSLPTGQLIAIKQAKKESLQEGLEFKTEIELLSRVHHKNLVSLVGFCFEKGERILVYEYVPNGSLKDSLSGKSVIRLDWIRRLRVALGAARGLAYLHEFANPPIIHRDIKSNNILLDESLNAKVADFGISKPIAESESSHVITQVKGTMGYMDPEYYMTHRLTEKSDVYSFGVLMLELITARKPIEKGKYIVREVQEAMDKTKDLYNLHEFLDPSHWFGNNPKRF</sequence>
<dbReference type="GO" id="GO:0016020">
    <property type="term" value="C:membrane"/>
    <property type="evidence" value="ECO:0007669"/>
    <property type="project" value="UniProtKB-SubCell"/>
</dbReference>
<keyword evidence="12" id="KW-1133">Transmembrane helix</keyword>
<dbReference type="GO" id="GO:0005524">
    <property type="term" value="F:ATP binding"/>
    <property type="evidence" value="ECO:0007669"/>
    <property type="project" value="UniProtKB-UniRule"/>
</dbReference>
<keyword evidence="13" id="KW-0472">Membrane</keyword>
<dbReference type="PROSITE" id="PS50011">
    <property type="entry name" value="PROTEIN_KINASE_DOM"/>
    <property type="match status" value="1"/>
</dbReference>
<dbReference type="Gene3D" id="3.80.10.10">
    <property type="entry name" value="Ribonuclease Inhibitor"/>
    <property type="match status" value="2"/>
</dbReference>
<organism evidence="19">
    <name type="scientific">Fagus sylvatica</name>
    <name type="common">Beechnut</name>
    <dbReference type="NCBI Taxonomy" id="28930"/>
    <lineage>
        <taxon>Eukaryota</taxon>
        <taxon>Viridiplantae</taxon>
        <taxon>Streptophyta</taxon>
        <taxon>Embryophyta</taxon>
        <taxon>Tracheophyta</taxon>
        <taxon>Spermatophyta</taxon>
        <taxon>Magnoliopsida</taxon>
        <taxon>eudicotyledons</taxon>
        <taxon>Gunneridae</taxon>
        <taxon>Pentapetalae</taxon>
        <taxon>rosids</taxon>
        <taxon>fabids</taxon>
        <taxon>Fagales</taxon>
        <taxon>Fagaceae</taxon>
        <taxon>Fagus</taxon>
    </lineage>
</organism>
<dbReference type="Pfam" id="PF00069">
    <property type="entry name" value="Pkinase"/>
    <property type="match status" value="1"/>
</dbReference>
<evidence type="ECO:0000256" key="8">
    <source>
        <dbReference type="ARBA" id="ARBA00022737"/>
    </source>
</evidence>
<dbReference type="SMART" id="SM00220">
    <property type="entry name" value="S_TKc"/>
    <property type="match status" value="1"/>
</dbReference>
<dbReference type="CDD" id="cd14066">
    <property type="entry name" value="STKc_IRAK"/>
    <property type="match status" value="1"/>
</dbReference>
<dbReference type="InterPro" id="IPR000719">
    <property type="entry name" value="Prot_kinase_dom"/>
</dbReference>
<dbReference type="PROSITE" id="PS00108">
    <property type="entry name" value="PROTEIN_KINASE_ST"/>
    <property type="match status" value="1"/>
</dbReference>
<dbReference type="Gene3D" id="1.10.510.10">
    <property type="entry name" value="Transferase(Phosphotransferase) domain 1"/>
    <property type="match status" value="1"/>
</dbReference>
<dbReference type="SUPFAM" id="SSF52058">
    <property type="entry name" value="L domain-like"/>
    <property type="match status" value="1"/>
</dbReference>
<name>A0A2N9HJQ1_FAGSY</name>
<dbReference type="SUPFAM" id="SSF56112">
    <property type="entry name" value="Protein kinase-like (PK-like)"/>
    <property type="match status" value="1"/>
</dbReference>
<dbReference type="FunFam" id="3.30.200.20:FF:000162">
    <property type="entry name" value="Adenine nucleotide alpha hydrolase-like domain kinase"/>
    <property type="match status" value="1"/>
</dbReference>
<evidence type="ECO:0000256" key="6">
    <source>
        <dbReference type="ARBA" id="ARBA00022692"/>
    </source>
</evidence>
<keyword evidence="9 17" id="KW-0547">Nucleotide-binding</keyword>
<evidence type="ECO:0000256" key="10">
    <source>
        <dbReference type="ARBA" id="ARBA00022777"/>
    </source>
</evidence>
<evidence type="ECO:0000256" key="5">
    <source>
        <dbReference type="ARBA" id="ARBA00022679"/>
    </source>
</evidence>
<evidence type="ECO:0000256" key="14">
    <source>
        <dbReference type="ARBA" id="ARBA00023180"/>
    </source>
</evidence>
<comment type="subcellular location">
    <subcellularLocation>
        <location evidence="1">Membrane</location>
    </subcellularLocation>
</comment>
<gene>
    <name evidence="19" type="ORF">FSB_LOCUS39731</name>
</gene>
<reference evidence="19" key="1">
    <citation type="submission" date="2018-02" db="EMBL/GenBank/DDBJ databases">
        <authorList>
            <person name="Cohen D.B."/>
            <person name="Kent A.D."/>
        </authorList>
    </citation>
    <scope>NUCLEOTIDE SEQUENCE</scope>
</reference>
<evidence type="ECO:0000256" key="11">
    <source>
        <dbReference type="ARBA" id="ARBA00022840"/>
    </source>
</evidence>
<keyword evidence="11 17" id="KW-0067">ATP-binding</keyword>
<evidence type="ECO:0000256" key="3">
    <source>
        <dbReference type="ARBA" id="ARBA00022527"/>
    </source>
</evidence>
<evidence type="ECO:0000256" key="9">
    <source>
        <dbReference type="ARBA" id="ARBA00022741"/>
    </source>
</evidence>
<dbReference type="PROSITE" id="PS00107">
    <property type="entry name" value="PROTEIN_KINASE_ATP"/>
    <property type="match status" value="1"/>
</dbReference>
<evidence type="ECO:0000256" key="13">
    <source>
        <dbReference type="ARBA" id="ARBA00023136"/>
    </source>
</evidence>
<evidence type="ECO:0000256" key="7">
    <source>
        <dbReference type="ARBA" id="ARBA00022729"/>
    </source>
</evidence>
<dbReference type="InterPro" id="IPR017441">
    <property type="entry name" value="Protein_kinase_ATP_BS"/>
</dbReference>
<keyword evidence="10" id="KW-0418">Kinase</keyword>
<dbReference type="Pfam" id="PF00560">
    <property type="entry name" value="LRR_1"/>
    <property type="match status" value="1"/>
</dbReference>
<dbReference type="PANTHER" id="PTHR45974:SF266">
    <property type="entry name" value="LEUCINE-RICH REPEAT RECEPTOR PROTEIN KINASE HPCA1"/>
    <property type="match status" value="1"/>
</dbReference>
<evidence type="ECO:0000259" key="18">
    <source>
        <dbReference type="PROSITE" id="PS50011"/>
    </source>
</evidence>
<keyword evidence="14" id="KW-0325">Glycoprotein</keyword>
<accession>A0A2N9HJQ1</accession>
<dbReference type="EC" id="2.7.11.1" evidence="2"/>
<evidence type="ECO:0000256" key="15">
    <source>
        <dbReference type="ARBA" id="ARBA00047899"/>
    </source>
</evidence>